<dbReference type="PANTHER" id="PTHR46825">
    <property type="entry name" value="D-ALANYL-D-ALANINE-CARBOXYPEPTIDASE/ENDOPEPTIDASE AMPH"/>
    <property type="match status" value="1"/>
</dbReference>
<evidence type="ECO:0000313" key="5">
    <source>
        <dbReference type="EMBL" id="KAJ5233606.1"/>
    </source>
</evidence>
<name>A0A9W9P1L3_PENCI</name>
<evidence type="ECO:0000259" key="3">
    <source>
        <dbReference type="Pfam" id="PF00144"/>
    </source>
</evidence>
<accession>A0A9W9P1L3</accession>
<evidence type="ECO:0000256" key="2">
    <source>
        <dbReference type="SAM" id="MobiDB-lite"/>
    </source>
</evidence>
<dbReference type="InterPro" id="IPR021860">
    <property type="entry name" value="Peptidase_S12_Pab87-rel_C"/>
</dbReference>
<dbReference type="PANTHER" id="PTHR46825:SF9">
    <property type="entry name" value="BETA-LACTAMASE-RELATED DOMAIN-CONTAINING PROTEIN"/>
    <property type="match status" value="1"/>
</dbReference>
<evidence type="ECO:0000259" key="4">
    <source>
        <dbReference type="Pfam" id="PF11954"/>
    </source>
</evidence>
<organism evidence="5 6">
    <name type="scientific">Penicillium citrinum</name>
    <dbReference type="NCBI Taxonomy" id="5077"/>
    <lineage>
        <taxon>Eukaryota</taxon>
        <taxon>Fungi</taxon>
        <taxon>Dikarya</taxon>
        <taxon>Ascomycota</taxon>
        <taxon>Pezizomycotina</taxon>
        <taxon>Eurotiomycetes</taxon>
        <taxon>Eurotiomycetidae</taxon>
        <taxon>Eurotiales</taxon>
        <taxon>Aspergillaceae</taxon>
        <taxon>Penicillium</taxon>
    </lineage>
</organism>
<sequence length="516" mass="57595">MQIAIKTDESPFDPEFDALVSKLLEEWKVPGLSIAVVHGSESYSKAYGISNLPDKEMTTDTLFPTCSTTKAFTALSTALTIQDSKATDSPIDWDTPVSKLLPEDFVLADDYATTHITLEDALSNRSGLPDHGWMFTFTPNDMTSESLVRSLRHLPLTNSPRTTYHYSNQLFSTVSYALEKQTGQSLGSFMKKRIWNPLGMHDTYFSIPEVKANPSNAERLSGGYTWIPDGKGGYYYHLEKSMNWMPNKGAGSMVSTVRDYTLWIRALIEKSGPLEGQDTLVKPRIFHFDSGDVNLPSPYHAYALGWFVDNYRGQDFYWHTGGWPGFGSYVGFLPEKKFGFVFMGNSNLARRASYELAVYLMDKLLGPADPKHREKMSSCFAKQREELDENLQPTKAKDSKRKVFPNLPNPPIPQSLPLENYTGTYRHPSNAWITLEITGGNLTADVSQGTLPSKLTFTHASGDFFVAESKVLDLISLGPFGVEFHVDSTGAATKIGIPLEPAMKGENIWFERSSSE</sequence>
<dbReference type="Pfam" id="PF00144">
    <property type="entry name" value="Beta-lactamase"/>
    <property type="match status" value="1"/>
</dbReference>
<feature type="domain" description="Peptidase S12 Pab87-related C-terminal" evidence="4">
    <location>
        <begin position="408"/>
        <end position="512"/>
    </location>
</feature>
<protein>
    <submittedName>
        <fullName evidence="5">Peptidase S12 Pab87-related C-terminal</fullName>
    </submittedName>
</protein>
<evidence type="ECO:0000256" key="1">
    <source>
        <dbReference type="ARBA" id="ARBA00038215"/>
    </source>
</evidence>
<dbReference type="InterPro" id="IPR012338">
    <property type="entry name" value="Beta-lactam/transpept-like"/>
</dbReference>
<proteinExistence type="inferred from homology"/>
<dbReference type="OrthoDB" id="5946976at2759"/>
<dbReference type="InterPro" id="IPR050491">
    <property type="entry name" value="AmpC-like"/>
</dbReference>
<reference evidence="5" key="1">
    <citation type="submission" date="2022-11" db="EMBL/GenBank/DDBJ databases">
        <authorList>
            <person name="Petersen C."/>
        </authorList>
    </citation>
    <scope>NUCLEOTIDE SEQUENCE</scope>
    <source>
        <strain evidence="5">IBT 23319</strain>
    </source>
</reference>
<feature type="region of interest" description="Disordered" evidence="2">
    <location>
        <begin position="387"/>
        <end position="409"/>
    </location>
</feature>
<dbReference type="SUPFAM" id="SSF56601">
    <property type="entry name" value="beta-lactamase/transpeptidase-like"/>
    <property type="match status" value="1"/>
</dbReference>
<dbReference type="RefSeq" id="XP_056501106.1">
    <property type="nucleotide sequence ID" value="XM_056644292.1"/>
</dbReference>
<dbReference type="AlphaFoldDB" id="A0A9W9P1L3"/>
<dbReference type="Gene3D" id="3.40.710.10">
    <property type="entry name" value="DD-peptidase/beta-lactamase superfamily"/>
    <property type="match status" value="1"/>
</dbReference>
<comment type="similarity">
    <text evidence="1">Belongs to the peptidase S12 family.</text>
</comment>
<dbReference type="Gene3D" id="2.40.128.600">
    <property type="match status" value="1"/>
</dbReference>
<dbReference type="EMBL" id="JAPQKT010000004">
    <property type="protein sequence ID" value="KAJ5233606.1"/>
    <property type="molecule type" value="Genomic_DNA"/>
</dbReference>
<keyword evidence="6" id="KW-1185">Reference proteome</keyword>
<feature type="domain" description="Beta-lactamase-related" evidence="3">
    <location>
        <begin position="16"/>
        <end position="348"/>
    </location>
</feature>
<evidence type="ECO:0000313" key="6">
    <source>
        <dbReference type="Proteomes" id="UP001147733"/>
    </source>
</evidence>
<comment type="caution">
    <text evidence="5">The sequence shown here is derived from an EMBL/GenBank/DDBJ whole genome shotgun (WGS) entry which is preliminary data.</text>
</comment>
<dbReference type="Proteomes" id="UP001147733">
    <property type="component" value="Unassembled WGS sequence"/>
</dbReference>
<dbReference type="GeneID" id="81383459"/>
<gene>
    <name evidence="5" type="ORF">N7469_005372</name>
</gene>
<dbReference type="Pfam" id="PF11954">
    <property type="entry name" value="DUF3471"/>
    <property type="match status" value="1"/>
</dbReference>
<reference evidence="5" key="2">
    <citation type="journal article" date="2023" name="IMA Fungus">
        <title>Comparative genomic study of the Penicillium genus elucidates a diverse pangenome and 15 lateral gene transfer events.</title>
        <authorList>
            <person name="Petersen C."/>
            <person name="Sorensen T."/>
            <person name="Nielsen M.R."/>
            <person name="Sondergaard T.E."/>
            <person name="Sorensen J.L."/>
            <person name="Fitzpatrick D.A."/>
            <person name="Frisvad J.C."/>
            <person name="Nielsen K.L."/>
        </authorList>
    </citation>
    <scope>NUCLEOTIDE SEQUENCE</scope>
    <source>
        <strain evidence="5">IBT 23319</strain>
    </source>
</reference>
<dbReference type="InterPro" id="IPR001466">
    <property type="entry name" value="Beta-lactam-related"/>
</dbReference>